<dbReference type="InterPro" id="IPR005174">
    <property type="entry name" value="KIB1-4_b-propeller"/>
</dbReference>
<proteinExistence type="predicted"/>
<organism evidence="2 3">
    <name type="scientific">Kingdonia uniflora</name>
    <dbReference type="NCBI Taxonomy" id="39325"/>
    <lineage>
        <taxon>Eukaryota</taxon>
        <taxon>Viridiplantae</taxon>
        <taxon>Streptophyta</taxon>
        <taxon>Embryophyta</taxon>
        <taxon>Tracheophyta</taxon>
        <taxon>Spermatophyta</taxon>
        <taxon>Magnoliopsida</taxon>
        <taxon>Ranunculales</taxon>
        <taxon>Circaeasteraceae</taxon>
        <taxon>Kingdonia</taxon>
    </lineage>
</organism>
<dbReference type="AlphaFoldDB" id="A0A7J7LBS9"/>
<sequence>MTIFSQEIPNSFSNIGIARYGDTTWTCFKTSPQIYVHTICIWDQFYALNDKGALLVCDVNGLTPKAAEFSQPINLDFPVRVNEISYYLVEMSGELYLVVRPRYLMRSVDNLMLSFRIYKMIFCTRKWELSGSDDNAVFVGRNSYFSLLASDYPELKPNYIYFVDDFFGFYGKRGKVGSSKRMRRYSFEDGTH</sequence>
<evidence type="ECO:0000259" key="1">
    <source>
        <dbReference type="Pfam" id="PF03478"/>
    </source>
</evidence>
<gene>
    <name evidence="2" type="ORF">GIB67_028932</name>
</gene>
<feature type="domain" description="KIB1-4 beta-propeller" evidence="1">
    <location>
        <begin position="12"/>
        <end position="172"/>
    </location>
</feature>
<evidence type="ECO:0000313" key="3">
    <source>
        <dbReference type="Proteomes" id="UP000541444"/>
    </source>
</evidence>
<comment type="caution">
    <text evidence="2">The sequence shown here is derived from an EMBL/GenBank/DDBJ whole genome shotgun (WGS) entry which is preliminary data.</text>
</comment>
<keyword evidence="3" id="KW-1185">Reference proteome</keyword>
<dbReference type="InterPro" id="IPR050942">
    <property type="entry name" value="F-box_BR-signaling"/>
</dbReference>
<reference evidence="2 3" key="1">
    <citation type="journal article" date="2020" name="IScience">
        <title>Genome Sequencing of the Endangered Kingdonia uniflora (Circaeasteraceae, Ranunculales) Reveals Potential Mechanisms of Evolutionary Specialization.</title>
        <authorList>
            <person name="Sun Y."/>
            <person name="Deng T."/>
            <person name="Zhang A."/>
            <person name="Moore M.J."/>
            <person name="Landis J.B."/>
            <person name="Lin N."/>
            <person name="Zhang H."/>
            <person name="Zhang X."/>
            <person name="Huang J."/>
            <person name="Zhang X."/>
            <person name="Sun H."/>
            <person name="Wang H."/>
        </authorList>
    </citation>
    <scope>NUCLEOTIDE SEQUENCE [LARGE SCALE GENOMIC DNA]</scope>
    <source>
        <strain evidence="2">TB1705</strain>
        <tissue evidence="2">Leaf</tissue>
    </source>
</reference>
<evidence type="ECO:0000313" key="2">
    <source>
        <dbReference type="EMBL" id="KAF6140126.1"/>
    </source>
</evidence>
<protein>
    <recommendedName>
        <fullName evidence="1">KIB1-4 beta-propeller domain-containing protein</fullName>
    </recommendedName>
</protein>
<dbReference type="Pfam" id="PF03478">
    <property type="entry name" value="Beta-prop_KIB1-4"/>
    <property type="match status" value="1"/>
</dbReference>
<dbReference type="EMBL" id="JACGCM010002399">
    <property type="protein sequence ID" value="KAF6140126.1"/>
    <property type="molecule type" value="Genomic_DNA"/>
</dbReference>
<dbReference type="OrthoDB" id="642536at2759"/>
<accession>A0A7J7LBS9</accession>
<dbReference type="PANTHER" id="PTHR44259">
    <property type="entry name" value="OS07G0183000 PROTEIN-RELATED"/>
    <property type="match status" value="1"/>
</dbReference>
<dbReference type="Proteomes" id="UP000541444">
    <property type="component" value="Unassembled WGS sequence"/>
</dbReference>
<name>A0A7J7LBS9_9MAGN</name>